<evidence type="ECO:0000313" key="2">
    <source>
        <dbReference type="Proteomes" id="UP001244011"/>
    </source>
</evidence>
<name>A0AAJ0C050_9PEZI</name>
<accession>A0AAJ0C050</accession>
<dbReference type="Proteomes" id="UP001244011">
    <property type="component" value="Unassembled WGS sequence"/>
</dbReference>
<evidence type="ECO:0000313" key="1">
    <source>
        <dbReference type="EMBL" id="KAK1765246.1"/>
    </source>
</evidence>
<dbReference type="EMBL" id="MU839016">
    <property type="protein sequence ID" value="KAK1765246.1"/>
    <property type="molecule type" value="Genomic_DNA"/>
</dbReference>
<dbReference type="RefSeq" id="XP_060281459.1">
    <property type="nucleotide sequence ID" value="XM_060430105.1"/>
</dbReference>
<proteinExistence type="predicted"/>
<dbReference type="AlphaFoldDB" id="A0AAJ0C050"/>
<dbReference type="GeneID" id="85313292"/>
<protein>
    <submittedName>
        <fullName evidence="1">Uncharacterized protein</fullName>
    </submittedName>
</protein>
<reference evidence="1" key="1">
    <citation type="submission" date="2023-06" db="EMBL/GenBank/DDBJ databases">
        <title>Genome-scale phylogeny and comparative genomics of the fungal order Sordariales.</title>
        <authorList>
            <consortium name="Lawrence Berkeley National Laboratory"/>
            <person name="Hensen N."/>
            <person name="Bonometti L."/>
            <person name="Westerberg I."/>
            <person name="Brannstrom I.O."/>
            <person name="Guillou S."/>
            <person name="Cros-Aarteil S."/>
            <person name="Calhoun S."/>
            <person name="Haridas S."/>
            <person name="Kuo A."/>
            <person name="Mondo S."/>
            <person name="Pangilinan J."/>
            <person name="Riley R."/>
            <person name="Labutti K."/>
            <person name="Andreopoulos B."/>
            <person name="Lipzen A."/>
            <person name="Chen C."/>
            <person name="Yanf M."/>
            <person name="Daum C."/>
            <person name="Ng V."/>
            <person name="Clum A."/>
            <person name="Steindorff A."/>
            <person name="Ohm R."/>
            <person name="Martin F."/>
            <person name="Silar P."/>
            <person name="Natvig D."/>
            <person name="Lalanne C."/>
            <person name="Gautier V."/>
            <person name="Ament-Velasquez S.L."/>
            <person name="Kruys A."/>
            <person name="Hutchinson M.I."/>
            <person name="Powell A.J."/>
            <person name="Barry K."/>
            <person name="Miller A.N."/>
            <person name="Grigoriev I.V."/>
            <person name="Debuchy R."/>
            <person name="Gladieux P."/>
            <person name="Thoren M.H."/>
            <person name="Johannesson H."/>
        </authorList>
    </citation>
    <scope>NUCLEOTIDE SEQUENCE</scope>
    <source>
        <strain evidence="1">8032-3</strain>
    </source>
</reference>
<sequence>MDAGIGAYDSVQTASDTMPAATTADLARFNPHRDLLPTQDRVLRDLIYIKHVLGDLIPTTLPEDDYQLYSDLLRSLEARTDISWRVYEETNIGKTIMAAANRRGPIANEPFFIGDRIKALHKHWHALELTSDRPERWESASDTMFLNPIIQGRALGGGGKHLDAAQQTSMSDSASGHFKLTLSPEQEVEATSIYTKWRRKRDHRVSYLKLHPPQPVAWVPVSRSDVGARNAWGTLFDDGTVSAGRRVSYSRLVGNKEWKPIFSSMDWAYVPHDWAAPGEQAPTDEDLKKDIEALIAEGDKKAERNTKQVLYQQELKAQLRQQEEKREL</sequence>
<keyword evidence="2" id="KW-1185">Reference proteome</keyword>
<comment type="caution">
    <text evidence="1">The sequence shown here is derived from an EMBL/GenBank/DDBJ whole genome shotgun (WGS) entry which is preliminary data.</text>
</comment>
<gene>
    <name evidence="1" type="ORF">QBC33DRAFT_561067</name>
</gene>
<organism evidence="1 2">
    <name type="scientific">Phialemonium atrogriseum</name>
    <dbReference type="NCBI Taxonomy" id="1093897"/>
    <lineage>
        <taxon>Eukaryota</taxon>
        <taxon>Fungi</taxon>
        <taxon>Dikarya</taxon>
        <taxon>Ascomycota</taxon>
        <taxon>Pezizomycotina</taxon>
        <taxon>Sordariomycetes</taxon>
        <taxon>Sordariomycetidae</taxon>
        <taxon>Cephalothecales</taxon>
        <taxon>Cephalothecaceae</taxon>
        <taxon>Phialemonium</taxon>
    </lineage>
</organism>